<accession>A0A097PII4</accession>
<evidence type="ECO:0000256" key="3">
    <source>
        <dbReference type="ARBA" id="ARBA00012780"/>
    </source>
</evidence>
<dbReference type="EMBL" id="KM056671">
    <property type="protein sequence ID" value="AIU47329.1"/>
    <property type="molecule type" value="mRNA"/>
</dbReference>
<dbReference type="InterPro" id="IPR040720">
    <property type="entry name" value="GH81_C"/>
</dbReference>
<keyword evidence="9" id="KW-0472">Membrane</keyword>
<dbReference type="GO" id="GO:0071555">
    <property type="term" value="P:cell wall organization"/>
    <property type="evidence" value="ECO:0007669"/>
    <property type="project" value="UniProtKB-KW"/>
</dbReference>
<dbReference type="EMBL" id="KM056670">
    <property type="protein sequence ID" value="AIU47328.1"/>
    <property type="molecule type" value="Genomic_DNA"/>
</dbReference>
<evidence type="ECO:0000256" key="9">
    <source>
        <dbReference type="SAM" id="Phobius"/>
    </source>
</evidence>
<dbReference type="Gene3D" id="1.10.287.1170">
    <property type="entry name" value="glycoside hydrolase family 81 endo-[beta] glucanase"/>
    <property type="match status" value="1"/>
</dbReference>
<dbReference type="PANTHER" id="PTHR31983:SF0">
    <property type="entry name" value="GLUCAN ENDO-1,3-BETA-D-GLUCOSIDASE 2"/>
    <property type="match status" value="1"/>
</dbReference>
<dbReference type="Gene3D" id="2.70.98.30">
    <property type="entry name" value="Golgi alpha-mannosidase II, domain 4"/>
    <property type="match status" value="1"/>
</dbReference>
<keyword evidence="9" id="KW-0812">Transmembrane</keyword>
<dbReference type="Pfam" id="PF17652">
    <property type="entry name" value="Glyco_hydro81C"/>
    <property type="match status" value="1"/>
</dbReference>
<dbReference type="GO" id="GO:0042973">
    <property type="term" value="F:glucan endo-1,3-beta-D-glucosidase activity"/>
    <property type="evidence" value="ECO:0007669"/>
    <property type="project" value="UniProtKB-EC"/>
</dbReference>
<evidence type="ECO:0000256" key="1">
    <source>
        <dbReference type="ARBA" id="ARBA00000382"/>
    </source>
</evidence>
<sequence>MRLLYGLFARRSGLHLCIIMVFFISYISSMPIMSYSNIYLTSTHLTPRFLGLPSFGFVFYIIDYIRELLRYLRGSSKHDENIKPFNTTKIDVLTPITDRKPLDFFKPVNSTLSPLSIKDEDLKKPIQTNKFYSNLYLGNQRFPSFLDPYVLTWTYGDYSGIAVAHSDDNQKVFEGGNPPKYFFNPLGVYSAVFSAEELKNANFTLTSLDQMSVNVIIKPNNSKGGNLEMPLVRGMAYVTGIYTGLTPVFTSVVGFRSIEKEKKDDYYKFKATLHDEKKWLLYVFPKEMSEFDFIINGTTLKATKGTFNGYIQVSKIPVDNDGAEGIIDASAGTYATKIILSASVSGNMGNYSFTFQTNDYKNRSLLHFAMPHHIASFDNDTTSRKTNFSLPSPTNGLMTAYTGKFWNMVENDLPTNISFSPYSPSGKEPSYSEEAKEAIKKAAQEEVAQNFCSQLDPNSYYFSGKALSKFALLCYSIKTVLNNDTLFKECSKKLKDCLAPFVKNNYTYKLVYDQTWRGIVTERGFIKEPFSDFGATFYNDHHFHYGYLIFAAAIMGYLDSEWIKENKDWCIDLMRDVANPVDDAYFPAFRYFDWFTGHSWSKGLYESGDGKDEESSSEDYNFYFAAKLLGHSINDTVMISRSSLMLAILKRSLLSYFLYEPTNTIMPKSFIPNYVAGIKFMNKIDHSTYFSPRLECIQGIHMLPLTSISPYIRIPSFVKSEWENKLQSIVGGIPDGWKGILYANLAISDPKTSFNFFSKNFDKKFLDMGSSLTWYLVFSSAFLNSA</sequence>
<keyword evidence="5" id="KW-0119">Carbohydrate metabolism</keyword>
<feature type="domain" description="Glycosyl hydrolase family 81 N-terminal" evidence="10">
    <location>
        <begin position="121"/>
        <end position="424"/>
    </location>
</feature>
<protein>
    <recommendedName>
        <fullName evidence="3">glucan endo-1,3-beta-D-glucosidase</fullName>
        <ecNumber evidence="3">3.2.1.39</ecNumber>
    </recommendedName>
</protein>
<evidence type="ECO:0000256" key="8">
    <source>
        <dbReference type="ARBA" id="ARBA00023326"/>
    </source>
</evidence>
<evidence type="ECO:0000256" key="6">
    <source>
        <dbReference type="ARBA" id="ARBA00023295"/>
    </source>
</evidence>
<feature type="transmembrane region" description="Helical" evidence="9">
    <location>
        <begin position="45"/>
        <end position="65"/>
    </location>
</feature>
<dbReference type="VEuPathDB" id="FungiDB:T552_02960"/>
<evidence type="ECO:0000256" key="2">
    <source>
        <dbReference type="ARBA" id="ARBA00010730"/>
    </source>
</evidence>
<dbReference type="GO" id="GO:0052861">
    <property type="term" value="F:endo-1,3(4)-beta-glucanase activity"/>
    <property type="evidence" value="ECO:0007669"/>
    <property type="project" value="InterPro"/>
</dbReference>
<comment type="similarity">
    <text evidence="2">Belongs to the glycosyl hydrolase 81 family.</text>
</comment>
<dbReference type="AlphaFoldDB" id="A0A097PII4"/>
<evidence type="ECO:0000256" key="5">
    <source>
        <dbReference type="ARBA" id="ARBA00023277"/>
    </source>
</evidence>
<dbReference type="PANTHER" id="PTHR31983">
    <property type="entry name" value="ENDO-1,3(4)-BETA-GLUCANASE 1"/>
    <property type="match status" value="1"/>
</dbReference>
<feature type="domain" description="Glycosyl hydrolase family 81 C-terminal" evidence="11">
    <location>
        <begin position="431"/>
        <end position="776"/>
    </location>
</feature>
<dbReference type="BRENDA" id="3.2.1.39">
    <property type="organism ID" value="4924"/>
</dbReference>
<keyword evidence="9" id="KW-1133">Transmembrane helix</keyword>
<keyword evidence="6 12" id="KW-0326">Glycosidase</keyword>
<keyword evidence="4 12" id="KW-0378">Hydrolase</keyword>
<evidence type="ECO:0000259" key="10">
    <source>
        <dbReference type="Pfam" id="PF03639"/>
    </source>
</evidence>
<proteinExistence type="evidence at transcript level"/>
<keyword evidence="8" id="KW-0624">Polysaccharide degradation</keyword>
<evidence type="ECO:0000256" key="4">
    <source>
        <dbReference type="ARBA" id="ARBA00022801"/>
    </source>
</evidence>
<dbReference type="InterPro" id="IPR005200">
    <property type="entry name" value="Endo-beta-glucanase"/>
</dbReference>
<dbReference type="GO" id="GO:0009986">
    <property type="term" value="C:cell surface"/>
    <property type="evidence" value="ECO:0007669"/>
    <property type="project" value="TreeGrafter"/>
</dbReference>
<comment type="catalytic activity">
    <reaction evidence="1">
        <text>Hydrolysis of (1-&gt;3)-beta-D-glucosidic linkages in (1-&gt;3)-beta-D-glucans.</text>
        <dbReference type="EC" id="3.2.1.39"/>
    </reaction>
</comment>
<dbReference type="EC" id="3.2.1.39" evidence="3"/>
<gene>
    <name evidence="12" type="primary">eng</name>
</gene>
<keyword evidence="7" id="KW-0961">Cell wall biogenesis/degradation</keyword>
<reference evidence="12" key="1">
    <citation type="journal article" date="2015" name="J. Infect. Dis.">
        <title>Pneumocystis encodes a functional endo-?-1,3-glucanase that is expressed exclusively in cysts.</title>
        <authorList>
            <person name="Kutty G."/>
            <person name="Davis A.S."/>
            <person name="Ma L."/>
            <person name="Taubenberger J.K."/>
            <person name="Kovacs J.A."/>
        </authorList>
    </citation>
    <scope>NUCLEOTIDE SEQUENCE</scope>
</reference>
<dbReference type="Pfam" id="PF03639">
    <property type="entry name" value="Glyco_hydro_81"/>
    <property type="match status" value="1"/>
</dbReference>
<evidence type="ECO:0000259" key="11">
    <source>
        <dbReference type="Pfam" id="PF17652"/>
    </source>
</evidence>
<name>A0A097PII4_PNECA</name>
<dbReference type="InterPro" id="IPR040451">
    <property type="entry name" value="GH81_N"/>
</dbReference>
<dbReference type="PROSITE" id="PS52008">
    <property type="entry name" value="GH81"/>
    <property type="match status" value="1"/>
</dbReference>
<evidence type="ECO:0000313" key="12">
    <source>
        <dbReference type="EMBL" id="AIU47329.1"/>
    </source>
</evidence>
<evidence type="ECO:0000256" key="7">
    <source>
        <dbReference type="ARBA" id="ARBA00023316"/>
    </source>
</evidence>
<organism evidence="12">
    <name type="scientific">Pneumocystis carinii</name>
    <dbReference type="NCBI Taxonomy" id="4754"/>
    <lineage>
        <taxon>Eukaryota</taxon>
        <taxon>Fungi</taxon>
        <taxon>Dikarya</taxon>
        <taxon>Ascomycota</taxon>
        <taxon>Taphrinomycotina</taxon>
        <taxon>Pneumocystomycetes</taxon>
        <taxon>Pneumocystaceae</taxon>
        <taxon>Pneumocystis</taxon>
    </lineage>
</organism>
<feature type="transmembrane region" description="Helical" evidence="9">
    <location>
        <begin position="12"/>
        <end position="33"/>
    </location>
</feature>
<dbReference type="GO" id="GO:0000272">
    <property type="term" value="P:polysaccharide catabolic process"/>
    <property type="evidence" value="ECO:0007669"/>
    <property type="project" value="UniProtKB-KW"/>
</dbReference>